<accession>A0A1H4EVB9</accession>
<name>A0A1H4EVB9_9BACT</name>
<protein>
    <recommendedName>
        <fullName evidence="1">DUF6268 domain-containing protein</fullName>
    </recommendedName>
</protein>
<dbReference type="Pfam" id="PF19783">
    <property type="entry name" value="DUF6268"/>
    <property type="match status" value="1"/>
</dbReference>
<evidence type="ECO:0000313" key="2">
    <source>
        <dbReference type="EMBL" id="SEA88182.1"/>
    </source>
</evidence>
<feature type="domain" description="DUF6268" evidence="1">
    <location>
        <begin position="26"/>
        <end position="313"/>
    </location>
</feature>
<keyword evidence="3" id="KW-1185">Reference proteome</keyword>
<dbReference type="RefSeq" id="WP_089763633.1">
    <property type="nucleotide sequence ID" value="NZ_BKAT01000033.1"/>
</dbReference>
<dbReference type="AlphaFoldDB" id="A0A1H4EVB9"/>
<dbReference type="Proteomes" id="UP000199656">
    <property type="component" value="Unassembled WGS sequence"/>
</dbReference>
<gene>
    <name evidence="2" type="ORF">SAMN05660909_03935</name>
</gene>
<organism evidence="2 3">
    <name type="scientific">Chitinophaga terrae</name>
    <name type="common">ex Kim and Jung 2007</name>
    <dbReference type="NCBI Taxonomy" id="408074"/>
    <lineage>
        <taxon>Bacteria</taxon>
        <taxon>Pseudomonadati</taxon>
        <taxon>Bacteroidota</taxon>
        <taxon>Chitinophagia</taxon>
        <taxon>Chitinophagales</taxon>
        <taxon>Chitinophagaceae</taxon>
        <taxon>Chitinophaga</taxon>
    </lineage>
</organism>
<evidence type="ECO:0000313" key="3">
    <source>
        <dbReference type="Proteomes" id="UP000199656"/>
    </source>
</evidence>
<evidence type="ECO:0000259" key="1">
    <source>
        <dbReference type="Pfam" id="PF19783"/>
    </source>
</evidence>
<dbReference type="EMBL" id="FNRL01000020">
    <property type="protein sequence ID" value="SEA88182.1"/>
    <property type="molecule type" value="Genomic_DNA"/>
</dbReference>
<sequence>MQPFIYKKKPQQILFLLLVLFTGGKTYAQLGASSLNGPGIAVSADYLPASHYIRPEDSVKTKSTTSQQRYNFGAAFLLFNRVDTATKKARSLTFGLSGTYTRLSNKDYDQQIFPKELLNANAGFLYTQSMRNRWSLMAIAAVSLGTDLEEINGQDLFLQGGVLFIKQHSRRFSYGIGGVFTNSFGTPMILPAILVRWKTESRFAVDINFPEKASVSTALNKYTDLALAVRVDGNTYDVTHGVNGKRLMGYMQINAGLENTWHLGKHLDLVVAAGSSLLNNATFSDKKLSEMFKEKPNYRLGTNYYLSTGLRWNFIPRR</sequence>
<proteinExistence type="predicted"/>
<dbReference type="InterPro" id="IPR046235">
    <property type="entry name" value="DUF6268"/>
</dbReference>
<dbReference type="STRING" id="408074.SAMN05660909_03935"/>
<dbReference type="OrthoDB" id="665720at2"/>
<reference evidence="3" key="1">
    <citation type="submission" date="2016-10" db="EMBL/GenBank/DDBJ databases">
        <authorList>
            <person name="Varghese N."/>
            <person name="Submissions S."/>
        </authorList>
    </citation>
    <scope>NUCLEOTIDE SEQUENCE [LARGE SCALE GENOMIC DNA]</scope>
    <source>
        <strain evidence="3">DSM 23920</strain>
    </source>
</reference>